<gene>
    <name evidence="8" type="ORF">CEPIT_LOCUS33051</name>
</gene>
<dbReference type="EMBL" id="CAMAPF010000976">
    <property type="protein sequence ID" value="CAH9133584.1"/>
    <property type="molecule type" value="Genomic_DNA"/>
</dbReference>
<evidence type="ECO:0000256" key="3">
    <source>
        <dbReference type="ARBA" id="ARBA00022722"/>
    </source>
</evidence>
<evidence type="ECO:0000259" key="7">
    <source>
        <dbReference type="PROSITE" id="PS50994"/>
    </source>
</evidence>
<keyword evidence="5" id="KW-0378">Hydrolase</keyword>
<keyword evidence="6" id="KW-0695">RNA-directed DNA polymerase</keyword>
<keyword evidence="1" id="KW-0808">Transferase</keyword>
<dbReference type="InterPro" id="IPR041588">
    <property type="entry name" value="Integrase_H2C2"/>
</dbReference>
<proteinExistence type="predicted"/>
<protein>
    <recommendedName>
        <fullName evidence="7">Integrase catalytic domain-containing protein</fullName>
    </recommendedName>
</protein>
<keyword evidence="4" id="KW-0255">Endonuclease</keyword>
<dbReference type="SUPFAM" id="SSF53098">
    <property type="entry name" value="Ribonuclease H-like"/>
    <property type="match status" value="1"/>
</dbReference>
<dbReference type="InterPro" id="IPR012337">
    <property type="entry name" value="RNaseH-like_sf"/>
</dbReference>
<dbReference type="Gene3D" id="3.10.20.370">
    <property type="match status" value="1"/>
</dbReference>
<sequence length="442" mass="50901">MCTVPILQLPDFNRIFIVETDACYNGLGAVLMQERHPLAYISKALGPKNMGLSIYEKEFLVILLAIEKLRAYLLRAPFIIRIDQISLKYLVDQIISTPIEHKYLTKLLGFDYKFEYKKGPENKVADALSRRNQQDDKVAENCYVISVVKPIWQEELIQSYVGDVEAEEASLQLVTTPYNMSYFSYHDGVLRHKNKLYVGINGDLRDKLVSMIHGSAAGGHSGELATLHRVRNLFWWPNLKLTVHRVVSTCHIFQLCKHETIKYPGSLQPLSIPQHAWQHITMDFIEKLPKSNGYDSIFVIVDRYTRFAHFVPLKHPFTAATVASAFLDNICKFHGIPESIISDRDKIFTSLFWKELFKSLGVQHHLSTAYHPQTDGQTERVNQFLESYLRCISGKIHKDWSKWLCLAQWWYNSCYHTTMGMSPFEALFGYKPPTLNTGPYGE</sequence>
<dbReference type="InterPro" id="IPR001584">
    <property type="entry name" value="Integrase_cat-core"/>
</dbReference>
<keyword evidence="3" id="KW-0540">Nuclease</keyword>
<dbReference type="PROSITE" id="PS50994">
    <property type="entry name" value="INTEGRASE"/>
    <property type="match status" value="1"/>
</dbReference>
<dbReference type="AlphaFoldDB" id="A0AAV0FD99"/>
<feature type="domain" description="Integrase catalytic" evidence="7">
    <location>
        <begin position="269"/>
        <end position="431"/>
    </location>
</feature>
<dbReference type="Gene3D" id="1.10.340.70">
    <property type="match status" value="1"/>
</dbReference>
<dbReference type="Proteomes" id="UP001152523">
    <property type="component" value="Unassembled WGS sequence"/>
</dbReference>
<dbReference type="InterPro" id="IPR050951">
    <property type="entry name" value="Retrovirus_Pol_polyprotein"/>
</dbReference>
<dbReference type="InterPro" id="IPR036397">
    <property type="entry name" value="RNaseH_sf"/>
</dbReference>
<dbReference type="PANTHER" id="PTHR37984:SF5">
    <property type="entry name" value="PROTEIN NYNRIN-LIKE"/>
    <property type="match status" value="1"/>
</dbReference>
<dbReference type="GO" id="GO:0003676">
    <property type="term" value="F:nucleic acid binding"/>
    <property type="evidence" value="ECO:0007669"/>
    <property type="project" value="InterPro"/>
</dbReference>
<dbReference type="FunFam" id="3.30.420.10:FF:000032">
    <property type="entry name" value="Retrovirus-related Pol polyprotein from transposon 297-like Protein"/>
    <property type="match status" value="1"/>
</dbReference>
<evidence type="ECO:0000256" key="2">
    <source>
        <dbReference type="ARBA" id="ARBA00022695"/>
    </source>
</evidence>
<evidence type="ECO:0000313" key="9">
    <source>
        <dbReference type="Proteomes" id="UP001152523"/>
    </source>
</evidence>
<dbReference type="InterPro" id="IPR041373">
    <property type="entry name" value="RT_RNaseH"/>
</dbReference>
<evidence type="ECO:0000313" key="8">
    <source>
        <dbReference type="EMBL" id="CAH9133584.1"/>
    </source>
</evidence>
<dbReference type="GO" id="GO:0004519">
    <property type="term" value="F:endonuclease activity"/>
    <property type="evidence" value="ECO:0007669"/>
    <property type="project" value="UniProtKB-KW"/>
</dbReference>
<reference evidence="8" key="1">
    <citation type="submission" date="2022-07" db="EMBL/GenBank/DDBJ databases">
        <authorList>
            <person name="Macas J."/>
            <person name="Novak P."/>
            <person name="Neumann P."/>
        </authorList>
    </citation>
    <scope>NUCLEOTIDE SEQUENCE</scope>
</reference>
<keyword evidence="2" id="KW-0548">Nucleotidyltransferase</keyword>
<organism evidence="8 9">
    <name type="scientific">Cuscuta epithymum</name>
    <dbReference type="NCBI Taxonomy" id="186058"/>
    <lineage>
        <taxon>Eukaryota</taxon>
        <taxon>Viridiplantae</taxon>
        <taxon>Streptophyta</taxon>
        <taxon>Embryophyta</taxon>
        <taxon>Tracheophyta</taxon>
        <taxon>Spermatophyta</taxon>
        <taxon>Magnoliopsida</taxon>
        <taxon>eudicotyledons</taxon>
        <taxon>Gunneridae</taxon>
        <taxon>Pentapetalae</taxon>
        <taxon>asterids</taxon>
        <taxon>lamiids</taxon>
        <taxon>Solanales</taxon>
        <taxon>Convolvulaceae</taxon>
        <taxon>Cuscuteae</taxon>
        <taxon>Cuscuta</taxon>
        <taxon>Cuscuta subgen. Cuscuta</taxon>
    </lineage>
</organism>
<dbReference type="CDD" id="cd09274">
    <property type="entry name" value="RNase_HI_RT_Ty3"/>
    <property type="match status" value="1"/>
</dbReference>
<name>A0AAV0FD99_9ASTE</name>
<evidence type="ECO:0000256" key="1">
    <source>
        <dbReference type="ARBA" id="ARBA00022679"/>
    </source>
</evidence>
<dbReference type="Pfam" id="PF17917">
    <property type="entry name" value="RT_RNaseH"/>
    <property type="match status" value="1"/>
</dbReference>
<dbReference type="InterPro" id="IPR043502">
    <property type="entry name" value="DNA/RNA_pol_sf"/>
</dbReference>
<dbReference type="PANTHER" id="PTHR37984">
    <property type="entry name" value="PROTEIN CBG26694"/>
    <property type="match status" value="1"/>
</dbReference>
<comment type="caution">
    <text evidence="8">The sequence shown here is derived from an EMBL/GenBank/DDBJ whole genome shotgun (WGS) entry which is preliminary data.</text>
</comment>
<dbReference type="Pfam" id="PF00665">
    <property type="entry name" value="rve"/>
    <property type="match status" value="1"/>
</dbReference>
<dbReference type="GO" id="GO:0016787">
    <property type="term" value="F:hydrolase activity"/>
    <property type="evidence" value="ECO:0007669"/>
    <property type="project" value="UniProtKB-KW"/>
</dbReference>
<evidence type="ECO:0000256" key="6">
    <source>
        <dbReference type="ARBA" id="ARBA00022918"/>
    </source>
</evidence>
<accession>A0AAV0FD99</accession>
<dbReference type="SUPFAM" id="SSF56672">
    <property type="entry name" value="DNA/RNA polymerases"/>
    <property type="match status" value="1"/>
</dbReference>
<evidence type="ECO:0000256" key="5">
    <source>
        <dbReference type="ARBA" id="ARBA00022801"/>
    </source>
</evidence>
<dbReference type="GO" id="GO:0003964">
    <property type="term" value="F:RNA-directed DNA polymerase activity"/>
    <property type="evidence" value="ECO:0007669"/>
    <property type="project" value="UniProtKB-KW"/>
</dbReference>
<evidence type="ECO:0000256" key="4">
    <source>
        <dbReference type="ARBA" id="ARBA00022759"/>
    </source>
</evidence>
<dbReference type="Gene3D" id="3.30.420.10">
    <property type="entry name" value="Ribonuclease H-like superfamily/Ribonuclease H"/>
    <property type="match status" value="1"/>
</dbReference>
<dbReference type="GO" id="GO:0015074">
    <property type="term" value="P:DNA integration"/>
    <property type="evidence" value="ECO:0007669"/>
    <property type="project" value="InterPro"/>
</dbReference>
<dbReference type="Pfam" id="PF17921">
    <property type="entry name" value="Integrase_H2C2"/>
    <property type="match status" value="1"/>
</dbReference>
<keyword evidence="9" id="KW-1185">Reference proteome</keyword>